<feature type="compositionally biased region" description="Polar residues" evidence="1">
    <location>
        <begin position="364"/>
        <end position="375"/>
    </location>
</feature>
<dbReference type="PANTHER" id="PTHR28601:SF1">
    <property type="entry name" value="COILED-COIL DOMAIN-CONTAINING PROTEIN 24"/>
    <property type="match status" value="1"/>
</dbReference>
<dbReference type="PANTHER" id="PTHR28601">
    <property type="entry name" value="COILED-COIL DOMAIN-CONTAINING PROTEIN 24"/>
    <property type="match status" value="1"/>
</dbReference>
<dbReference type="EMBL" id="JAIQCJ010002214">
    <property type="protein sequence ID" value="KAJ8779512.1"/>
    <property type="molecule type" value="Genomic_DNA"/>
</dbReference>
<keyword evidence="3" id="KW-1185">Reference proteome</keyword>
<evidence type="ECO:0008006" key="4">
    <source>
        <dbReference type="Google" id="ProtNLM"/>
    </source>
</evidence>
<name>A0AB34GKG6_ESCRO</name>
<protein>
    <recommendedName>
        <fullName evidence="4">Coiled-coil domain-containing protein 24</fullName>
    </recommendedName>
</protein>
<organism evidence="2 3">
    <name type="scientific">Eschrichtius robustus</name>
    <name type="common">California gray whale</name>
    <name type="synonym">Eschrichtius gibbosus</name>
    <dbReference type="NCBI Taxonomy" id="9764"/>
    <lineage>
        <taxon>Eukaryota</taxon>
        <taxon>Metazoa</taxon>
        <taxon>Chordata</taxon>
        <taxon>Craniata</taxon>
        <taxon>Vertebrata</taxon>
        <taxon>Euteleostomi</taxon>
        <taxon>Mammalia</taxon>
        <taxon>Eutheria</taxon>
        <taxon>Laurasiatheria</taxon>
        <taxon>Artiodactyla</taxon>
        <taxon>Whippomorpha</taxon>
        <taxon>Cetacea</taxon>
        <taxon>Mysticeti</taxon>
        <taxon>Eschrichtiidae</taxon>
        <taxon>Eschrichtius</taxon>
    </lineage>
</organism>
<reference evidence="2 3" key="1">
    <citation type="submission" date="2022-11" db="EMBL/GenBank/DDBJ databases">
        <title>Whole genome sequence of Eschrichtius robustus ER-17-0199.</title>
        <authorList>
            <person name="Bruniche-Olsen A."/>
            <person name="Black A.N."/>
            <person name="Fields C.J."/>
            <person name="Walden K."/>
            <person name="Dewoody J.A."/>
        </authorList>
    </citation>
    <scope>NUCLEOTIDE SEQUENCE [LARGE SCALE GENOMIC DNA]</scope>
    <source>
        <strain evidence="2">ER-17-0199</strain>
        <tissue evidence="2">Blubber</tissue>
    </source>
</reference>
<evidence type="ECO:0000256" key="1">
    <source>
        <dbReference type="SAM" id="MobiDB-lite"/>
    </source>
</evidence>
<evidence type="ECO:0000313" key="3">
    <source>
        <dbReference type="Proteomes" id="UP001159641"/>
    </source>
</evidence>
<feature type="region of interest" description="Disordered" evidence="1">
    <location>
        <begin position="301"/>
        <end position="321"/>
    </location>
</feature>
<evidence type="ECO:0000313" key="2">
    <source>
        <dbReference type="EMBL" id="KAJ8779512.1"/>
    </source>
</evidence>
<proteinExistence type="predicted"/>
<gene>
    <name evidence="2" type="ORF">J1605_012396</name>
</gene>
<dbReference type="Proteomes" id="UP001159641">
    <property type="component" value="Unassembled WGS sequence"/>
</dbReference>
<dbReference type="InterPro" id="IPR031367">
    <property type="entry name" value="CCDC24"/>
</dbReference>
<sequence>MPGDPPPLWELVEEHVPLPERPEVKRILGETTVDLSLELRAEVGRGKVGPTPGLSHDLGDFLTSSGSLALPGNFRALVGSHCPPSPLQFNSALPLTPLAPLPPLTSPRSRKVSQLSLQVVMLRSLLREARSFQAPGSRRTSDLSSLLAPPPLLRDLVRQELRQLLQGLRRKAICEGRDQTQAWVQYSPGVLRFALEEPRRDLPEQGIFRLRAGEPRPGVKQHGRVMLTSSASSCHRDLSVIKDQLNVSHVDQVAGYLRALLEEECRKLKREVAILQRRLEEEYTGAPWPSEASLEPTLADLSSRAKGTEGSHATGAAGTSEAFPCLPRSQAAALGVLQPGPRTTALPPWGCWSLGQASPVPPALSSSGALPQTSRPGHHLPLGTEASVQPQKKASFHSDVQCGAPGPNLKGWSGRRLPLLLELALSAADTSQLPWPSPLQI</sequence>
<accession>A0AB34GKG6</accession>
<dbReference type="AlphaFoldDB" id="A0AB34GKG6"/>
<comment type="caution">
    <text evidence="2">The sequence shown here is derived from an EMBL/GenBank/DDBJ whole genome shotgun (WGS) entry which is preliminary data.</text>
</comment>
<dbReference type="Pfam" id="PF15669">
    <property type="entry name" value="CCDC24"/>
    <property type="match status" value="1"/>
</dbReference>
<feature type="region of interest" description="Disordered" evidence="1">
    <location>
        <begin position="363"/>
        <end position="382"/>
    </location>
</feature>